<evidence type="ECO:0000256" key="1">
    <source>
        <dbReference type="SAM" id="MobiDB-lite"/>
    </source>
</evidence>
<feature type="compositionally biased region" description="Basic and acidic residues" evidence="1">
    <location>
        <begin position="236"/>
        <end position="247"/>
    </location>
</feature>
<comment type="caution">
    <text evidence="2">The sequence shown here is derived from an EMBL/GenBank/DDBJ whole genome shotgun (WGS) entry which is preliminary data.</text>
</comment>
<feature type="compositionally biased region" description="Basic and acidic residues" evidence="1">
    <location>
        <begin position="60"/>
        <end position="75"/>
    </location>
</feature>
<feature type="region of interest" description="Disordered" evidence="1">
    <location>
        <begin position="60"/>
        <end position="95"/>
    </location>
</feature>
<keyword evidence="3" id="KW-1185">Reference proteome</keyword>
<sequence length="298" mass="33395">MQRTVGTLKESHEKFSKDKKRCDESKFSSFCANVSREEIWAALNSEVLKALMRVIEVSMEQRRSERAGETGDTRENPPSSDIVQHNSHVRKSGSDPTGYLTRFALVGGKCANRSATAAPQMRDPFRKLCAANQRMSTPTSRKAISSLSTYLLYAVDDKFRGISRRRGLLNVLLNAVCRRLSHDCFARSPALQSVKIIFCWEQLKRSESCRPRSRNCKSSVQIFPLEVLAEMIKTEQRRNARAGETRSPRKTRRPVASSSTIPTCENPGLALVGGEKTNRSTTAAPQYCTEKFLVACLI</sequence>
<organism evidence="2 3">
    <name type="scientific">Dryococelus australis</name>
    <dbReference type="NCBI Taxonomy" id="614101"/>
    <lineage>
        <taxon>Eukaryota</taxon>
        <taxon>Metazoa</taxon>
        <taxon>Ecdysozoa</taxon>
        <taxon>Arthropoda</taxon>
        <taxon>Hexapoda</taxon>
        <taxon>Insecta</taxon>
        <taxon>Pterygota</taxon>
        <taxon>Neoptera</taxon>
        <taxon>Polyneoptera</taxon>
        <taxon>Phasmatodea</taxon>
        <taxon>Verophasmatodea</taxon>
        <taxon>Anareolatae</taxon>
        <taxon>Phasmatidae</taxon>
        <taxon>Eurycanthinae</taxon>
        <taxon>Dryococelus</taxon>
    </lineage>
</organism>
<feature type="compositionally biased region" description="Polar residues" evidence="1">
    <location>
        <begin position="76"/>
        <end position="86"/>
    </location>
</feature>
<feature type="region of interest" description="Disordered" evidence="1">
    <location>
        <begin position="236"/>
        <end position="262"/>
    </location>
</feature>
<proteinExistence type="predicted"/>
<evidence type="ECO:0000313" key="2">
    <source>
        <dbReference type="EMBL" id="KAJ8897437.1"/>
    </source>
</evidence>
<accession>A0ABQ9IL76</accession>
<dbReference type="EMBL" id="JARBHB010000001">
    <property type="protein sequence ID" value="KAJ8897437.1"/>
    <property type="molecule type" value="Genomic_DNA"/>
</dbReference>
<protein>
    <submittedName>
        <fullName evidence="2">Uncharacterized protein</fullName>
    </submittedName>
</protein>
<feature type="non-terminal residue" evidence="2">
    <location>
        <position position="298"/>
    </location>
</feature>
<gene>
    <name evidence="2" type="ORF">PR048_002783</name>
</gene>
<evidence type="ECO:0000313" key="3">
    <source>
        <dbReference type="Proteomes" id="UP001159363"/>
    </source>
</evidence>
<dbReference type="Proteomes" id="UP001159363">
    <property type="component" value="Chromosome 1"/>
</dbReference>
<reference evidence="2 3" key="1">
    <citation type="submission" date="2023-02" db="EMBL/GenBank/DDBJ databases">
        <title>LHISI_Scaffold_Assembly.</title>
        <authorList>
            <person name="Stuart O.P."/>
            <person name="Cleave R."/>
            <person name="Magrath M.J.L."/>
            <person name="Mikheyev A.S."/>
        </authorList>
    </citation>
    <scope>NUCLEOTIDE SEQUENCE [LARGE SCALE GENOMIC DNA]</scope>
    <source>
        <strain evidence="2">Daus_M_001</strain>
        <tissue evidence="2">Leg muscle</tissue>
    </source>
</reference>
<name>A0ABQ9IL76_9NEOP</name>